<keyword evidence="1" id="KW-0732">Signal</keyword>
<dbReference type="Proteomes" id="UP000831796">
    <property type="component" value="Chromosome"/>
</dbReference>
<keyword evidence="2" id="KW-0882">Thioester bond</keyword>
<dbReference type="EMBL" id="CP095046">
    <property type="protein sequence ID" value="UOQ72291.1"/>
    <property type="molecule type" value="Genomic_DNA"/>
</dbReference>
<dbReference type="InterPro" id="IPR050473">
    <property type="entry name" value="A2M/Complement_sys"/>
</dbReference>
<evidence type="ECO:0000256" key="1">
    <source>
        <dbReference type="ARBA" id="ARBA00022729"/>
    </source>
</evidence>
<dbReference type="SMART" id="SM01360">
    <property type="entry name" value="A2M"/>
    <property type="match status" value="1"/>
</dbReference>
<dbReference type="PANTHER" id="PTHR11412:SF136">
    <property type="entry name" value="CD109 ANTIGEN"/>
    <property type="match status" value="1"/>
</dbReference>
<dbReference type="InterPro" id="IPR001599">
    <property type="entry name" value="Macroglobln_a2"/>
</dbReference>
<reference evidence="5" key="1">
    <citation type="submission" date="2022-04" db="EMBL/GenBank/DDBJ databases">
        <title>Hymenobacter sp. isolated from the air.</title>
        <authorList>
            <person name="Won M."/>
            <person name="Lee C.-M."/>
            <person name="Woen H.-Y."/>
            <person name="Kwon S.-W."/>
        </authorList>
    </citation>
    <scope>NUCLEOTIDE SEQUENCE</scope>
    <source>
        <strain evidence="5">5116S-3</strain>
    </source>
</reference>
<dbReference type="KEGG" id="hcu:MUN79_27730"/>
<dbReference type="InterPro" id="IPR008930">
    <property type="entry name" value="Terpenoid_cyclase/PrenylTrfase"/>
</dbReference>
<name>A0A8T9Q787_9BACT</name>
<dbReference type="GO" id="GO:0004866">
    <property type="term" value="F:endopeptidase inhibitor activity"/>
    <property type="evidence" value="ECO:0007669"/>
    <property type="project" value="InterPro"/>
</dbReference>
<dbReference type="Gene3D" id="1.50.10.20">
    <property type="match status" value="1"/>
</dbReference>
<protein>
    <recommendedName>
        <fullName evidence="4">Alpha-2-macroglobulin domain-containing protein</fullName>
    </recommendedName>
</protein>
<dbReference type="Pfam" id="PF00207">
    <property type="entry name" value="A2M"/>
    <property type="match status" value="1"/>
</dbReference>
<accession>A0A8T9Q787</accession>
<evidence type="ECO:0000313" key="6">
    <source>
        <dbReference type="Proteomes" id="UP000831796"/>
    </source>
</evidence>
<feature type="domain" description="Alpha-2-macroglobulin" evidence="4">
    <location>
        <begin position="2"/>
        <end position="75"/>
    </location>
</feature>
<gene>
    <name evidence="5" type="ORF">MUN79_27730</name>
</gene>
<feature type="region of interest" description="Disordered" evidence="3">
    <location>
        <begin position="137"/>
        <end position="169"/>
    </location>
</feature>
<dbReference type="SMART" id="SM01419">
    <property type="entry name" value="Thiol-ester_cl"/>
    <property type="match status" value="1"/>
</dbReference>
<feature type="compositionally biased region" description="Basic residues" evidence="3">
    <location>
        <begin position="143"/>
        <end position="152"/>
    </location>
</feature>
<dbReference type="InterPro" id="IPR047565">
    <property type="entry name" value="Alpha-macroglob_thiol-ester_cl"/>
</dbReference>
<dbReference type="AlphaFoldDB" id="A0A8T9Q787"/>
<dbReference type="PANTHER" id="PTHR11412">
    <property type="entry name" value="MACROGLOBULIN / COMPLEMENT"/>
    <property type="match status" value="1"/>
</dbReference>
<evidence type="ECO:0000256" key="2">
    <source>
        <dbReference type="ARBA" id="ARBA00022966"/>
    </source>
</evidence>
<evidence type="ECO:0000256" key="3">
    <source>
        <dbReference type="SAM" id="MobiDB-lite"/>
    </source>
</evidence>
<evidence type="ECO:0000259" key="4">
    <source>
        <dbReference type="SMART" id="SM01360"/>
    </source>
</evidence>
<keyword evidence="6" id="KW-1185">Reference proteome</keyword>
<organism evidence="5 6">
    <name type="scientific">Hymenobacter cellulosilyticus</name>
    <dbReference type="NCBI Taxonomy" id="2932248"/>
    <lineage>
        <taxon>Bacteria</taxon>
        <taxon>Pseudomonadati</taxon>
        <taxon>Bacteroidota</taxon>
        <taxon>Cytophagia</taxon>
        <taxon>Cytophagales</taxon>
        <taxon>Hymenobacteraceae</taxon>
        <taxon>Hymenobacter</taxon>
    </lineage>
</organism>
<sequence>MLEFQMPEAVTRWQLLALAHDQQLHSGLLQRELVTQKQLQVTPNAPRFFREGDQLRFSAKLSNLTDQPLSGTAQLFLFDARTQQPIEARVLKSAAQLPFKLSGNQSTAVSWELSIPETTEGQLPLEALTYRVVAQGQATANGKKPKRTKKASSKTINNQPTFSDGEENTLPVLPNRMLITESLPLPVVGPTTREFELKKLTSTTSATRRNYSLTLEMTQNPAWYAVQALPYLTEYPYECSEQVFSRLYANLLAAKILQSNPRIRPVLEEWKRAAQSGDKAAFTSKLEQNQELKSLLLQETPWVRDAQSETERMRRLTELFDEARLKAETSRALTKLAKMQSPTGAFPWFERMPDDRYITQLIVAGFGKLQRLGAFSALQDEQAGPILTGALSYLDGQLQKDYTELRRQKSVDLQQNHLTDLQIHALYARSFWPVPAVTKADQPARTYYQQQAASFWTEQTRYLQAQIALALHRQKNQPTAVKEIMTALTQNALHSEELGMYWKEVRGGYYWREAPTETQATLIEAFDEVQNNRRAVDEMKLWLLKQKQTQNWPSTRATADACYALLLRGSDWLQPAQPVHISLGGVAAPVPTSQQAGTGYFKTTFDAASIRPEQGKVTVRKTDAGVAWGRCTGSISSKSTR</sequence>
<evidence type="ECO:0000313" key="5">
    <source>
        <dbReference type="EMBL" id="UOQ72291.1"/>
    </source>
</evidence>
<dbReference type="SUPFAM" id="SSF48239">
    <property type="entry name" value="Terpenoid cyclases/Protein prenyltransferases"/>
    <property type="match status" value="1"/>
</dbReference>
<proteinExistence type="predicted"/>